<dbReference type="PROSITE" id="PS51257">
    <property type="entry name" value="PROKAR_LIPOPROTEIN"/>
    <property type="match status" value="1"/>
</dbReference>
<gene>
    <name evidence="5" type="ORF">JOC54_001115</name>
</gene>
<dbReference type="Proteomes" id="UP001179280">
    <property type="component" value="Unassembled WGS sequence"/>
</dbReference>
<dbReference type="PRINTS" id="PR00690">
    <property type="entry name" value="ADHESNFAMILY"/>
</dbReference>
<dbReference type="PRINTS" id="PR00691">
    <property type="entry name" value="ADHESINB"/>
</dbReference>
<dbReference type="InterPro" id="IPR006128">
    <property type="entry name" value="Lipoprotein_PsaA-like"/>
</dbReference>
<dbReference type="RefSeq" id="WP_204465004.1">
    <property type="nucleotide sequence ID" value="NZ_JAFBCV010000003.1"/>
</dbReference>
<protein>
    <submittedName>
        <fullName evidence="5">Zinc transport system substrate-binding protein</fullName>
    </submittedName>
</protein>
<evidence type="ECO:0000313" key="6">
    <source>
        <dbReference type="Proteomes" id="UP001179280"/>
    </source>
</evidence>
<evidence type="ECO:0000256" key="3">
    <source>
        <dbReference type="RuleBase" id="RU003512"/>
    </source>
</evidence>
<dbReference type="PANTHER" id="PTHR42953:SF8">
    <property type="entry name" value="ZINT DOMAIN-CONTAINING PROTEIN"/>
    <property type="match status" value="1"/>
</dbReference>
<evidence type="ECO:0000313" key="5">
    <source>
        <dbReference type="EMBL" id="MBM7837884.1"/>
    </source>
</evidence>
<dbReference type="InterPro" id="IPR006129">
    <property type="entry name" value="AdhesinB"/>
</dbReference>
<comment type="caution">
    <text evidence="5">The sequence shown here is derived from an EMBL/GenBank/DDBJ whole genome shotgun (WGS) entry which is preliminary data.</text>
</comment>
<feature type="chain" id="PRO_5046424565" evidence="4">
    <location>
        <begin position="20"/>
        <end position="408"/>
    </location>
</feature>
<dbReference type="InterPro" id="IPR050492">
    <property type="entry name" value="Bact_metal-bind_prot9"/>
</dbReference>
<organism evidence="5 6">
    <name type="scientific">Shouchella xiaoxiensis</name>
    <dbReference type="NCBI Taxonomy" id="766895"/>
    <lineage>
        <taxon>Bacteria</taxon>
        <taxon>Bacillati</taxon>
        <taxon>Bacillota</taxon>
        <taxon>Bacilli</taxon>
        <taxon>Bacillales</taxon>
        <taxon>Bacillaceae</taxon>
        <taxon>Shouchella</taxon>
    </lineage>
</organism>
<feature type="signal peptide" evidence="4">
    <location>
        <begin position="1"/>
        <end position="19"/>
    </location>
</feature>
<keyword evidence="6" id="KW-1185">Reference proteome</keyword>
<dbReference type="EMBL" id="JAFBCV010000003">
    <property type="protein sequence ID" value="MBM7837884.1"/>
    <property type="molecule type" value="Genomic_DNA"/>
</dbReference>
<comment type="similarity">
    <text evidence="3">Belongs to the bacterial solute-binding protein 9 family.</text>
</comment>
<evidence type="ECO:0000256" key="1">
    <source>
        <dbReference type="ARBA" id="ARBA00022448"/>
    </source>
</evidence>
<accession>A0ABS2SQW5</accession>
<evidence type="ECO:0000256" key="2">
    <source>
        <dbReference type="ARBA" id="ARBA00022729"/>
    </source>
</evidence>
<dbReference type="InterPro" id="IPR006127">
    <property type="entry name" value="ZnuA-like"/>
</dbReference>
<sequence length="408" mass="45666">MKFPSIVIAVFATVGFLSACSNTNEEPQNMDEQITIKTSIFPYEDWAKKIGGDYVDVENIVPIGADAHTYEPTPQEMIKVAESDVFIYNGAELEQFAESIVAAIDNHDVTTLEATSQTHLIGGTHSHEEHGDQESSTDEGYDVTIQGIEDHYHTGDSVQLTVQESGEWFWYINDPATEADWIRVNNEPTTTLNKEASTETQQLKAVQYNDEGEVERTSNSVTILIDDHEGHNHGDEDPHVWLDPLRSIETASSIRDLLVDLMPEQADHFNDNFMELEEQFHQLDEDFRTVAETADYDTFIVSHAGYGYWENQYGIKQIGIAGISPTSEPSQTELIQTVELASSLGLQYVLFEPNITPNVAQVVQDHLNADALTIHPLEALTAEDQANEADYFSLMYDNIETLETALND</sequence>
<dbReference type="Gene3D" id="3.40.50.1980">
    <property type="entry name" value="Nitrogenase molybdenum iron protein domain"/>
    <property type="match status" value="3"/>
</dbReference>
<keyword evidence="1 3" id="KW-0813">Transport</keyword>
<dbReference type="Pfam" id="PF01297">
    <property type="entry name" value="ZnuA"/>
    <property type="match status" value="1"/>
</dbReference>
<proteinExistence type="inferred from homology"/>
<keyword evidence="2 4" id="KW-0732">Signal</keyword>
<dbReference type="SUPFAM" id="SSF53807">
    <property type="entry name" value="Helical backbone' metal receptor"/>
    <property type="match status" value="1"/>
</dbReference>
<name>A0ABS2SQW5_9BACI</name>
<evidence type="ECO:0000256" key="4">
    <source>
        <dbReference type="SAM" id="SignalP"/>
    </source>
</evidence>
<reference evidence="5" key="1">
    <citation type="submission" date="2021-01" db="EMBL/GenBank/DDBJ databases">
        <title>Genomic Encyclopedia of Type Strains, Phase IV (KMG-IV): sequencing the most valuable type-strain genomes for metagenomic binning, comparative biology and taxonomic classification.</title>
        <authorList>
            <person name="Goeker M."/>
        </authorList>
    </citation>
    <scope>NUCLEOTIDE SEQUENCE</scope>
    <source>
        <strain evidence="5">DSM 21943</strain>
    </source>
</reference>
<dbReference type="PANTHER" id="PTHR42953">
    <property type="entry name" value="HIGH-AFFINITY ZINC UPTAKE SYSTEM PROTEIN ZNUA-RELATED"/>
    <property type="match status" value="1"/>
</dbReference>